<dbReference type="SUPFAM" id="SSF50090">
    <property type="entry name" value="Electron transport accessory proteins"/>
    <property type="match status" value="1"/>
</dbReference>
<evidence type="ECO:0000259" key="7">
    <source>
        <dbReference type="Pfam" id="PF21006"/>
    </source>
</evidence>
<dbReference type="InterPro" id="IPR024690">
    <property type="entry name" value="CN_hydtase_beta_dom_C"/>
</dbReference>
<evidence type="ECO:0000313" key="9">
    <source>
        <dbReference type="Proteomes" id="UP000035763"/>
    </source>
</evidence>
<dbReference type="Proteomes" id="UP000035763">
    <property type="component" value="Unassembled WGS sequence"/>
</dbReference>
<dbReference type="STRING" id="1193182.BN11_4280031"/>
<dbReference type="GO" id="GO:0018822">
    <property type="term" value="F:nitrile hydratase activity"/>
    <property type="evidence" value="ECO:0007669"/>
    <property type="project" value="UniProtKB-EC"/>
</dbReference>
<keyword evidence="9" id="KW-1185">Reference proteome</keyword>
<comment type="similarity">
    <text evidence="2 5">Belongs to the nitrile hydratase subunit beta family.</text>
</comment>
<organism evidence="8 9">
    <name type="scientific">Nostocoides australiense Ben110</name>
    <dbReference type="NCBI Taxonomy" id="1193182"/>
    <lineage>
        <taxon>Bacteria</taxon>
        <taxon>Bacillati</taxon>
        <taxon>Actinomycetota</taxon>
        <taxon>Actinomycetes</taxon>
        <taxon>Micrococcales</taxon>
        <taxon>Intrasporangiaceae</taxon>
        <taxon>Nostocoides</taxon>
    </lineage>
</organism>
<keyword evidence="3 5" id="KW-0456">Lyase</keyword>
<dbReference type="EMBL" id="CAJA01000366">
    <property type="protein sequence ID" value="CCH74355.1"/>
    <property type="molecule type" value="Genomic_DNA"/>
</dbReference>
<evidence type="ECO:0000256" key="4">
    <source>
        <dbReference type="ARBA" id="ARBA00044877"/>
    </source>
</evidence>
<dbReference type="AlphaFoldDB" id="W6K033"/>
<evidence type="ECO:0000259" key="6">
    <source>
        <dbReference type="Pfam" id="PF02211"/>
    </source>
</evidence>
<dbReference type="InterPro" id="IPR008990">
    <property type="entry name" value="Elect_transpt_acc-like_dom_sf"/>
</dbReference>
<dbReference type="PIRSF" id="PIRSF001427">
    <property type="entry name" value="NHase_beta"/>
    <property type="match status" value="1"/>
</dbReference>
<dbReference type="Gene3D" id="2.30.30.50">
    <property type="match status" value="1"/>
</dbReference>
<dbReference type="InterPro" id="IPR042262">
    <property type="entry name" value="CN_hydtase_beta_C"/>
</dbReference>
<evidence type="ECO:0000256" key="1">
    <source>
        <dbReference type="ARBA" id="ARBA00004042"/>
    </source>
</evidence>
<dbReference type="OrthoDB" id="3478924at2"/>
<dbReference type="Pfam" id="PF02211">
    <property type="entry name" value="NHase_beta_C"/>
    <property type="match status" value="1"/>
</dbReference>
<dbReference type="InterPro" id="IPR003168">
    <property type="entry name" value="Nitrile_hydratase_bsu"/>
</dbReference>
<proteinExistence type="inferred from homology"/>
<evidence type="ECO:0000313" key="8">
    <source>
        <dbReference type="EMBL" id="CCH74355.1"/>
    </source>
</evidence>
<comment type="function">
    <text evidence="1 5">NHase catalyzes the hydration of various nitrile compounds to the corresponding amides.</text>
</comment>
<dbReference type="NCBIfam" id="TIGR03888">
    <property type="entry name" value="nitrile_beta"/>
    <property type="match status" value="1"/>
</dbReference>
<gene>
    <name evidence="8" type="primary">nthB</name>
    <name evidence="8" type="ORF">BN11_4280031</name>
</gene>
<dbReference type="GO" id="GO:0046914">
    <property type="term" value="F:transition metal ion binding"/>
    <property type="evidence" value="ECO:0007669"/>
    <property type="project" value="InterPro"/>
</dbReference>
<feature type="domain" description="Nitrile hydratase beta subunit-like N-terminal" evidence="7">
    <location>
        <begin position="1"/>
        <end position="88"/>
    </location>
</feature>
<comment type="caution">
    <text evidence="8">The sequence shown here is derived from an EMBL/GenBank/DDBJ whole genome shotgun (WGS) entry which is preliminary data.</text>
</comment>
<evidence type="ECO:0000256" key="3">
    <source>
        <dbReference type="ARBA" id="ARBA00023239"/>
    </source>
</evidence>
<accession>W6K033</accession>
<dbReference type="InterPro" id="IPR049054">
    <property type="entry name" value="CN_hydtase_beta-like_N"/>
</dbReference>
<comment type="catalytic activity">
    <reaction evidence="4 5">
        <text>an aliphatic primary amide = an aliphatic nitrile + H2O</text>
        <dbReference type="Rhea" id="RHEA:12673"/>
        <dbReference type="ChEBI" id="CHEBI:15377"/>
        <dbReference type="ChEBI" id="CHEBI:65285"/>
        <dbReference type="ChEBI" id="CHEBI:80291"/>
        <dbReference type="EC" id="4.2.1.84"/>
    </reaction>
</comment>
<evidence type="ECO:0000256" key="2">
    <source>
        <dbReference type="ARBA" id="ARBA00009098"/>
    </source>
</evidence>
<name>W6K033_9MICO</name>
<evidence type="ECO:0000256" key="5">
    <source>
        <dbReference type="PIRNR" id="PIRNR001427"/>
    </source>
</evidence>
<dbReference type="Pfam" id="PF21006">
    <property type="entry name" value="NHase_beta_N"/>
    <property type="match status" value="1"/>
</dbReference>
<protein>
    <recommendedName>
        <fullName evidence="5">Nitrile hydratase subunit beta</fullName>
        <shortName evidence="5">NHase</shortName>
        <ecNumber evidence="5">4.2.1.84</ecNumber>
    </recommendedName>
</protein>
<feature type="domain" description="Nitrile hydratase beta subunit" evidence="6">
    <location>
        <begin position="111"/>
        <end position="209"/>
    </location>
</feature>
<dbReference type="RefSeq" id="WP_048699740.1">
    <property type="nucleotide sequence ID" value="NZ_HG764815.1"/>
</dbReference>
<reference evidence="8 9" key="1">
    <citation type="journal article" date="2013" name="ISME J.">
        <title>A metabolic model for members of the genus Tetrasphaera involved in enhanced biological phosphorus removal.</title>
        <authorList>
            <person name="Kristiansen R."/>
            <person name="Nguyen H.T.T."/>
            <person name="Saunders A.M."/>
            <person name="Nielsen J.L."/>
            <person name="Wimmer R."/>
            <person name="Le V.Q."/>
            <person name="McIlroy S.J."/>
            <person name="Petrovski S."/>
            <person name="Seviour R.J."/>
            <person name="Calteau A."/>
            <person name="Nielsen K.L."/>
            <person name="Nielsen P.H."/>
        </authorList>
    </citation>
    <scope>NUCLEOTIDE SEQUENCE [LARGE SCALE GENOMIC DNA]</scope>
    <source>
        <strain evidence="8 9">Ben110</strain>
    </source>
</reference>
<dbReference type="Gene3D" id="1.10.472.20">
    <property type="entry name" value="Nitrile hydratase, beta subunit"/>
    <property type="match status" value="1"/>
</dbReference>
<dbReference type="EC" id="4.2.1.84" evidence="5"/>
<sequence>MNGVHDVGGMQCFGAVRPESDEPVFHAEWEGRVLALTLATGALGAWNIDQSRSARESLPPAVYLSSSYYRIWFEALEGLLGRSGLLDGGFAARARTWPEMKSALDASNSFARETDSPPQFAVGDRVRARMIHPAGHTRLPRSVRGQVGTIVLVHGSQVFPDRDAVPIGEPADQTPEWIYAVEFSGTDLWGPDSDPTVTVCVDAWEPYLEAAS</sequence>